<dbReference type="AlphaFoldDB" id="A0AAV5K236"/>
<accession>A0AAV5K236</accession>
<dbReference type="Proteomes" id="UP001054252">
    <property type="component" value="Unassembled WGS sequence"/>
</dbReference>
<organism evidence="2 3">
    <name type="scientific">Rubroshorea leprosula</name>
    <dbReference type="NCBI Taxonomy" id="152421"/>
    <lineage>
        <taxon>Eukaryota</taxon>
        <taxon>Viridiplantae</taxon>
        <taxon>Streptophyta</taxon>
        <taxon>Embryophyta</taxon>
        <taxon>Tracheophyta</taxon>
        <taxon>Spermatophyta</taxon>
        <taxon>Magnoliopsida</taxon>
        <taxon>eudicotyledons</taxon>
        <taxon>Gunneridae</taxon>
        <taxon>Pentapetalae</taxon>
        <taxon>rosids</taxon>
        <taxon>malvids</taxon>
        <taxon>Malvales</taxon>
        <taxon>Dipterocarpaceae</taxon>
        <taxon>Rubroshorea</taxon>
    </lineage>
</organism>
<evidence type="ECO:0000256" key="1">
    <source>
        <dbReference type="SAM" id="MobiDB-lite"/>
    </source>
</evidence>
<dbReference type="EMBL" id="BPVZ01000048">
    <property type="protein sequence ID" value="GKV17669.1"/>
    <property type="molecule type" value="Genomic_DNA"/>
</dbReference>
<sequence>MRPLLGSSEPRRWVSWNPGLGSFEEPSRWVRTNPGSRNPAGFAWVRCLGSSSGPGFVEPRAGFDEPRRSGFDEPRRSGFGRPGFSRPGFVEPRAGFDEPKRSGSVEPRPNPDRLGSTDPDRLGLLNLAPGSSNPALGSKESRTPPGFVRTQASSRKPGGFLGSNEPKSKR</sequence>
<feature type="region of interest" description="Disordered" evidence="1">
    <location>
        <begin position="15"/>
        <end position="38"/>
    </location>
</feature>
<feature type="compositionally biased region" description="Basic and acidic residues" evidence="1">
    <location>
        <begin position="61"/>
        <end position="76"/>
    </location>
</feature>
<protein>
    <submittedName>
        <fullName evidence="2">Uncharacterized protein</fullName>
    </submittedName>
</protein>
<feature type="compositionally biased region" description="Basic and acidic residues" evidence="1">
    <location>
        <begin position="94"/>
        <end position="103"/>
    </location>
</feature>
<reference evidence="2 3" key="1">
    <citation type="journal article" date="2021" name="Commun. Biol.">
        <title>The genome of Shorea leprosula (Dipterocarpaceae) highlights the ecological relevance of drought in aseasonal tropical rainforests.</title>
        <authorList>
            <person name="Ng K.K.S."/>
            <person name="Kobayashi M.J."/>
            <person name="Fawcett J.A."/>
            <person name="Hatakeyama M."/>
            <person name="Paape T."/>
            <person name="Ng C.H."/>
            <person name="Ang C.C."/>
            <person name="Tnah L.H."/>
            <person name="Lee C.T."/>
            <person name="Nishiyama T."/>
            <person name="Sese J."/>
            <person name="O'Brien M.J."/>
            <person name="Copetti D."/>
            <person name="Mohd Noor M.I."/>
            <person name="Ong R.C."/>
            <person name="Putra M."/>
            <person name="Sireger I.Z."/>
            <person name="Indrioko S."/>
            <person name="Kosugi Y."/>
            <person name="Izuno A."/>
            <person name="Isagi Y."/>
            <person name="Lee S.L."/>
            <person name="Shimizu K.K."/>
        </authorList>
    </citation>
    <scope>NUCLEOTIDE SEQUENCE [LARGE SCALE GENOMIC DNA]</scope>
    <source>
        <strain evidence="2">214</strain>
    </source>
</reference>
<name>A0AAV5K236_9ROSI</name>
<comment type="caution">
    <text evidence="2">The sequence shown here is derived from an EMBL/GenBank/DDBJ whole genome shotgun (WGS) entry which is preliminary data.</text>
</comment>
<keyword evidence="3" id="KW-1185">Reference proteome</keyword>
<feature type="region of interest" description="Disordered" evidence="1">
    <location>
        <begin position="55"/>
        <end position="170"/>
    </location>
</feature>
<evidence type="ECO:0000313" key="2">
    <source>
        <dbReference type="EMBL" id="GKV17669.1"/>
    </source>
</evidence>
<feature type="compositionally biased region" description="Low complexity" evidence="1">
    <location>
        <begin position="77"/>
        <end position="89"/>
    </location>
</feature>
<proteinExistence type="predicted"/>
<evidence type="ECO:0000313" key="3">
    <source>
        <dbReference type="Proteomes" id="UP001054252"/>
    </source>
</evidence>
<gene>
    <name evidence="2" type="ORF">SLEP1_g28140</name>
</gene>